<evidence type="ECO:0000256" key="1">
    <source>
        <dbReference type="SAM" id="MobiDB-lite"/>
    </source>
</evidence>
<evidence type="ECO:0000313" key="2">
    <source>
        <dbReference type="EMBL" id="PLW23410.1"/>
    </source>
</evidence>
<comment type="caution">
    <text evidence="2">The sequence shown here is derived from an EMBL/GenBank/DDBJ whole genome shotgun (WGS) entry which is preliminary data.</text>
</comment>
<dbReference type="AlphaFoldDB" id="A0A2N5TD60"/>
<name>A0A2N5TD60_9BASI</name>
<reference evidence="2 3" key="1">
    <citation type="submission" date="2017-11" db="EMBL/GenBank/DDBJ databases">
        <title>De novo assembly and phasing of dikaryotic genomes from two isolates of Puccinia coronata f. sp. avenae, the causal agent of oat crown rust.</title>
        <authorList>
            <person name="Miller M.E."/>
            <person name="Zhang Y."/>
            <person name="Omidvar V."/>
            <person name="Sperschneider J."/>
            <person name="Schwessinger B."/>
            <person name="Raley C."/>
            <person name="Palmer J.M."/>
            <person name="Garnica D."/>
            <person name="Upadhyaya N."/>
            <person name="Rathjen J."/>
            <person name="Taylor J.M."/>
            <person name="Park R.F."/>
            <person name="Dodds P.N."/>
            <person name="Hirsch C.D."/>
            <person name="Kianian S.F."/>
            <person name="Figueroa M."/>
        </authorList>
    </citation>
    <scope>NUCLEOTIDE SEQUENCE [LARGE SCALE GENOMIC DNA]</scope>
    <source>
        <strain evidence="2">12SD80</strain>
    </source>
</reference>
<dbReference type="Proteomes" id="UP000235392">
    <property type="component" value="Unassembled WGS sequence"/>
</dbReference>
<evidence type="ECO:0000313" key="3">
    <source>
        <dbReference type="Proteomes" id="UP000235392"/>
    </source>
</evidence>
<protein>
    <submittedName>
        <fullName evidence="2">Uncharacterized protein</fullName>
    </submittedName>
</protein>
<sequence length="113" mass="11699">MSLLHKLETIPHNNFKPKITILLRGIFKQSSKSAGGTDYSITLQDTRDVSFIYTPNIVWITLSNILVEVYQKMIVFILGRSPGGGGGSGGGSGDISSSGGNGNNGGGSNGGGI</sequence>
<proteinExistence type="predicted"/>
<gene>
    <name evidence="2" type="ORF">PCASD_14721</name>
</gene>
<organism evidence="2 3">
    <name type="scientific">Puccinia coronata f. sp. avenae</name>
    <dbReference type="NCBI Taxonomy" id="200324"/>
    <lineage>
        <taxon>Eukaryota</taxon>
        <taxon>Fungi</taxon>
        <taxon>Dikarya</taxon>
        <taxon>Basidiomycota</taxon>
        <taxon>Pucciniomycotina</taxon>
        <taxon>Pucciniomycetes</taxon>
        <taxon>Pucciniales</taxon>
        <taxon>Pucciniaceae</taxon>
        <taxon>Puccinia</taxon>
    </lineage>
</organism>
<accession>A0A2N5TD60</accession>
<dbReference type="EMBL" id="PGCI01000634">
    <property type="protein sequence ID" value="PLW23410.1"/>
    <property type="molecule type" value="Genomic_DNA"/>
</dbReference>
<feature type="region of interest" description="Disordered" evidence="1">
    <location>
        <begin position="84"/>
        <end position="113"/>
    </location>
</feature>